<gene>
    <name evidence="3" type="ORF">HU200_008039</name>
    <name evidence="2" type="ORF">HU200_059070</name>
</gene>
<proteinExistence type="predicted"/>
<feature type="compositionally biased region" description="Low complexity" evidence="1">
    <location>
        <begin position="45"/>
        <end position="79"/>
    </location>
</feature>
<dbReference type="GO" id="GO:0005635">
    <property type="term" value="C:nuclear envelope"/>
    <property type="evidence" value="ECO:0007669"/>
    <property type="project" value="TreeGrafter"/>
</dbReference>
<reference evidence="3" key="1">
    <citation type="submission" date="2020-07" db="EMBL/GenBank/DDBJ databases">
        <title>Genome sequence and genetic diversity analysis of an under-domesticated orphan crop, white fonio (Digitaria exilis).</title>
        <authorList>
            <person name="Bennetzen J.L."/>
            <person name="Chen S."/>
            <person name="Ma X."/>
            <person name="Wang X."/>
            <person name="Yssel A.E.J."/>
            <person name="Chaluvadi S.R."/>
            <person name="Johnson M."/>
            <person name="Gangashetty P."/>
            <person name="Hamidou F."/>
            <person name="Sanogo M.D."/>
            <person name="Zwaenepoel A."/>
            <person name="Wallace J."/>
            <person name="Van De Peer Y."/>
            <person name="Van Deynze A."/>
        </authorList>
    </citation>
    <scope>NUCLEOTIDE SEQUENCE</scope>
    <source>
        <tissue evidence="3">Leaves</tissue>
    </source>
</reference>
<feature type="region of interest" description="Disordered" evidence="1">
    <location>
        <begin position="429"/>
        <end position="468"/>
    </location>
</feature>
<dbReference type="EMBL" id="JACEFO010002479">
    <property type="protein sequence ID" value="KAF8658609.1"/>
    <property type="molecule type" value="Genomic_DNA"/>
</dbReference>
<evidence type="ECO:0000313" key="4">
    <source>
        <dbReference type="Proteomes" id="UP000636709"/>
    </source>
</evidence>
<evidence type="ECO:0000313" key="2">
    <source>
        <dbReference type="EMBL" id="KAF8658609.1"/>
    </source>
</evidence>
<feature type="compositionally biased region" description="Polar residues" evidence="1">
    <location>
        <begin position="509"/>
        <end position="523"/>
    </location>
</feature>
<feature type="compositionally biased region" description="Pro residues" evidence="1">
    <location>
        <begin position="21"/>
        <end position="30"/>
    </location>
</feature>
<accession>A0A835FNH0</accession>
<comment type="caution">
    <text evidence="3">The sequence shown here is derived from an EMBL/GenBank/DDBJ whole genome shotgun (WGS) entry which is preliminary data.</text>
</comment>
<protein>
    <submittedName>
        <fullName evidence="3">Uncharacterized protein</fullName>
    </submittedName>
</protein>
<dbReference type="EMBL" id="JACEFO010000536">
    <property type="protein sequence ID" value="KAF8765909.1"/>
    <property type="molecule type" value="Genomic_DNA"/>
</dbReference>
<organism evidence="3 4">
    <name type="scientific">Digitaria exilis</name>
    <dbReference type="NCBI Taxonomy" id="1010633"/>
    <lineage>
        <taxon>Eukaryota</taxon>
        <taxon>Viridiplantae</taxon>
        <taxon>Streptophyta</taxon>
        <taxon>Embryophyta</taxon>
        <taxon>Tracheophyta</taxon>
        <taxon>Spermatophyta</taxon>
        <taxon>Magnoliopsida</taxon>
        <taxon>Liliopsida</taxon>
        <taxon>Poales</taxon>
        <taxon>Poaceae</taxon>
        <taxon>PACMAD clade</taxon>
        <taxon>Panicoideae</taxon>
        <taxon>Panicodae</taxon>
        <taxon>Paniceae</taxon>
        <taxon>Anthephorinae</taxon>
        <taxon>Digitaria</taxon>
    </lineage>
</organism>
<dbReference type="GO" id="GO:0071763">
    <property type="term" value="P:nuclear membrane organization"/>
    <property type="evidence" value="ECO:0007669"/>
    <property type="project" value="TreeGrafter"/>
</dbReference>
<feature type="region of interest" description="Disordered" evidence="1">
    <location>
        <begin position="1"/>
        <end position="107"/>
    </location>
</feature>
<feature type="region of interest" description="Disordered" evidence="1">
    <location>
        <begin position="486"/>
        <end position="523"/>
    </location>
</feature>
<name>A0A835FNH0_9POAL</name>
<dbReference type="AlphaFoldDB" id="A0A835FNH0"/>
<dbReference type="PANTHER" id="PTHR33416">
    <property type="entry name" value="NUCLEAR PORE COMPLEX PROTEIN NUP1"/>
    <property type="match status" value="1"/>
</dbReference>
<dbReference type="PANTHER" id="PTHR33416:SF14">
    <property type="entry name" value="OS06G0658500 PROTEIN"/>
    <property type="match status" value="1"/>
</dbReference>
<feature type="compositionally biased region" description="Gly residues" evidence="1">
    <location>
        <begin position="86"/>
        <end position="96"/>
    </location>
</feature>
<dbReference type="OrthoDB" id="628468at2759"/>
<evidence type="ECO:0000313" key="3">
    <source>
        <dbReference type="EMBL" id="KAF8765909.1"/>
    </source>
</evidence>
<evidence type="ECO:0000256" key="1">
    <source>
        <dbReference type="SAM" id="MobiDB-lite"/>
    </source>
</evidence>
<dbReference type="Proteomes" id="UP000636709">
    <property type="component" value="Unassembled WGS sequence"/>
</dbReference>
<keyword evidence="4" id="KW-1185">Reference proteome</keyword>
<sequence length="523" mass="56210">MESSAAGGHTPPRPSASGGATPPPPPPPPRGWLAGLVSGAGRILASVLGPESSSSGSGSVASVTASDGGSPSASFSPAPCRLPGPSGEGHNGGIGTDNGDSPLFPVRNDQLNQGVKETALKDYAGSLAIVSEIEPKDALMQLLMQETYSRSECSKFMKIIQERVLDSDSGDIDANGFALMSAQKTGRQAVDGYSLFSPYESSPTSSSLQMHRCDNSVAVGTIPKFTHTDQSPFIQNSNNVQPVLKRNYSIRDDAYEEIRRVRPKINGNPLNISKFKQVDIIRNHPAANLGEELAAREPNASRDEKKLLTDPNANNLVYPNMVSKVESADEMLDVTDKPSAVTPQLFDSSFSQAGSDQKGFGATTLNQCSSEDLKTGFPVKVEPLNVFIPFEQQMMNLSHHKQEHTVCDDSCSLSKLMLKEDIEAAHSLPMGIQLQNGPKNRRRRQSSSLKTAPTPRSPAKGSRRKNNDIVVKSEMDLLEQSKLVLTEQEQQLGEIPVKRPVGRPRKPRNGTSAVDPSTPASYV</sequence>